<dbReference type="Pfam" id="PF13649">
    <property type="entry name" value="Methyltransf_25"/>
    <property type="match status" value="1"/>
</dbReference>
<dbReference type="EMBL" id="JBHMEY010000067">
    <property type="protein sequence ID" value="MFB9098141.1"/>
    <property type="molecule type" value="Genomic_DNA"/>
</dbReference>
<dbReference type="Proteomes" id="UP001589607">
    <property type="component" value="Unassembled WGS sequence"/>
</dbReference>
<keyword evidence="3" id="KW-0489">Methyltransferase</keyword>
<name>A0ABV5GRZ9_9FLAO</name>
<sequence>MEDRSKIAVSLFNKNANLYEEKYMDISLYHKSLDLFCDTLNNKNAKLLEVACGPGNITSYLIRNEPDFKILGTDLAPNMIELAKVNNPTANFQLLDCRTISSLGAKFDGIISGFCLPYLSKEEAIKFIFDSATQLNEKGVLYISTMEDYNSKSNYVKGSTGEELFMNYHEASYLTNALEINNFEIISIDRIEYETIPNEKTVDLIIIARKK</sequence>
<protein>
    <submittedName>
        <fullName evidence="3">Class I SAM-dependent methyltransferase</fullName>
    </submittedName>
</protein>
<dbReference type="RefSeq" id="WP_236456229.1">
    <property type="nucleotide sequence ID" value="NZ_CBCSGE010000003.1"/>
</dbReference>
<dbReference type="GO" id="GO:0032259">
    <property type="term" value="P:methylation"/>
    <property type="evidence" value="ECO:0007669"/>
    <property type="project" value="UniProtKB-KW"/>
</dbReference>
<proteinExistence type="predicted"/>
<dbReference type="PANTHER" id="PTHR43861">
    <property type="entry name" value="TRANS-ACONITATE 2-METHYLTRANSFERASE-RELATED"/>
    <property type="match status" value="1"/>
</dbReference>
<gene>
    <name evidence="3" type="ORF">ACFFVF_16605</name>
</gene>
<evidence type="ECO:0000256" key="1">
    <source>
        <dbReference type="ARBA" id="ARBA00022679"/>
    </source>
</evidence>
<dbReference type="InterPro" id="IPR029063">
    <property type="entry name" value="SAM-dependent_MTases_sf"/>
</dbReference>
<reference evidence="3 4" key="1">
    <citation type="submission" date="2024-09" db="EMBL/GenBank/DDBJ databases">
        <authorList>
            <person name="Sun Q."/>
            <person name="Mori K."/>
        </authorList>
    </citation>
    <scope>NUCLEOTIDE SEQUENCE [LARGE SCALE GENOMIC DNA]</scope>
    <source>
        <strain evidence="3 4">CECT 7955</strain>
    </source>
</reference>
<evidence type="ECO:0000313" key="4">
    <source>
        <dbReference type="Proteomes" id="UP001589607"/>
    </source>
</evidence>
<dbReference type="CDD" id="cd02440">
    <property type="entry name" value="AdoMet_MTases"/>
    <property type="match status" value="1"/>
</dbReference>
<keyword evidence="1" id="KW-0808">Transferase</keyword>
<dbReference type="SUPFAM" id="SSF53335">
    <property type="entry name" value="S-adenosyl-L-methionine-dependent methyltransferases"/>
    <property type="match status" value="1"/>
</dbReference>
<keyword evidence="4" id="KW-1185">Reference proteome</keyword>
<feature type="domain" description="Methyltransferase" evidence="2">
    <location>
        <begin position="48"/>
        <end position="138"/>
    </location>
</feature>
<organism evidence="3 4">
    <name type="scientific">Flavobacterium jumunjinense</name>
    <dbReference type="NCBI Taxonomy" id="998845"/>
    <lineage>
        <taxon>Bacteria</taxon>
        <taxon>Pseudomonadati</taxon>
        <taxon>Bacteroidota</taxon>
        <taxon>Flavobacteriia</taxon>
        <taxon>Flavobacteriales</taxon>
        <taxon>Flavobacteriaceae</taxon>
        <taxon>Flavobacterium</taxon>
    </lineage>
</organism>
<dbReference type="InterPro" id="IPR041698">
    <property type="entry name" value="Methyltransf_25"/>
</dbReference>
<dbReference type="Gene3D" id="3.40.50.150">
    <property type="entry name" value="Vaccinia Virus protein VP39"/>
    <property type="match status" value="1"/>
</dbReference>
<comment type="caution">
    <text evidence="3">The sequence shown here is derived from an EMBL/GenBank/DDBJ whole genome shotgun (WGS) entry which is preliminary data.</text>
</comment>
<evidence type="ECO:0000313" key="3">
    <source>
        <dbReference type="EMBL" id="MFB9098141.1"/>
    </source>
</evidence>
<accession>A0ABV5GRZ9</accession>
<dbReference type="GO" id="GO:0008168">
    <property type="term" value="F:methyltransferase activity"/>
    <property type="evidence" value="ECO:0007669"/>
    <property type="project" value="UniProtKB-KW"/>
</dbReference>
<evidence type="ECO:0000259" key="2">
    <source>
        <dbReference type="Pfam" id="PF13649"/>
    </source>
</evidence>